<feature type="compositionally biased region" description="Basic and acidic residues" evidence="1">
    <location>
        <begin position="1"/>
        <end position="12"/>
    </location>
</feature>
<feature type="region of interest" description="Disordered" evidence="1">
    <location>
        <begin position="1"/>
        <end position="29"/>
    </location>
</feature>
<name>A0AAN6DWT7_9EURO</name>
<dbReference type="PANTHER" id="PTHR47843">
    <property type="entry name" value="BTB DOMAIN-CONTAINING PROTEIN-RELATED"/>
    <property type="match status" value="1"/>
</dbReference>
<organism evidence="3 4">
    <name type="scientific">Exophiala viscosa</name>
    <dbReference type="NCBI Taxonomy" id="2486360"/>
    <lineage>
        <taxon>Eukaryota</taxon>
        <taxon>Fungi</taxon>
        <taxon>Dikarya</taxon>
        <taxon>Ascomycota</taxon>
        <taxon>Pezizomycotina</taxon>
        <taxon>Eurotiomycetes</taxon>
        <taxon>Chaetothyriomycetidae</taxon>
        <taxon>Chaetothyriales</taxon>
        <taxon>Herpotrichiellaceae</taxon>
        <taxon>Exophiala</taxon>
    </lineage>
</organism>
<feature type="region of interest" description="Disordered" evidence="1">
    <location>
        <begin position="328"/>
        <end position="349"/>
    </location>
</feature>
<gene>
    <name evidence="3" type="ORF">EDD36DRAFT_243940</name>
</gene>
<evidence type="ECO:0000313" key="3">
    <source>
        <dbReference type="EMBL" id="KAI1612692.1"/>
    </source>
</evidence>
<dbReference type="Proteomes" id="UP001203852">
    <property type="component" value="Unassembled WGS sequence"/>
</dbReference>
<sequence length="349" mass="39394">MGHSLGRVDRPVLKTPTKPISHFDATPTPPNTIERIYSNYRSESEMPQTPQQNIGDSSAKVFAELLSGPLLEIVVGSEGRSWHLHQNLLIHHTRFFDESHMINGEHRRIKDGKLELRDEDPTAFELLVKWMYQGKIDDVSWMPKDVKWDYAFTCQKLYILCETIGLQELQNQAIDQFRRGCHEAGLVPGPEEMKPIYERTRPSSPFRKLVSRIAARQIMDPASEKDASSYKDCFALSPDFAVDVINAIKVGTGGSLFDDPTEGNSCRYHEHEDERNIDTRSISSESTMITAAPKWPAKLSMKTQIPSYLLSYVEVSGLLSTSVALRGLTTDPSSKADRERPQLRSSDTV</sequence>
<dbReference type="PANTHER" id="PTHR47843:SF2">
    <property type="entry name" value="BTB DOMAIN-CONTAINING PROTEIN"/>
    <property type="match status" value="1"/>
</dbReference>
<dbReference type="InterPro" id="IPR000210">
    <property type="entry name" value="BTB/POZ_dom"/>
</dbReference>
<dbReference type="CDD" id="cd18186">
    <property type="entry name" value="BTB_POZ_ZBTB_KLHL-like"/>
    <property type="match status" value="1"/>
</dbReference>
<evidence type="ECO:0000259" key="2">
    <source>
        <dbReference type="PROSITE" id="PS50097"/>
    </source>
</evidence>
<dbReference type="AlphaFoldDB" id="A0AAN6DWT7"/>
<dbReference type="EMBL" id="MU404354">
    <property type="protein sequence ID" value="KAI1612692.1"/>
    <property type="molecule type" value="Genomic_DNA"/>
</dbReference>
<dbReference type="InterPro" id="IPR011333">
    <property type="entry name" value="SKP1/BTB/POZ_sf"/>
</dbReference>
<feature type="domain" description="BTB" evidence="2">
    <location>
        <begin position="71"/>
        <end position="140"/>
    </location>
</feature>
<proteinExistence type="predicted"/>
<protein>
    <recommendedName>
        <fullName evidence="2">BTB domain-containing protein</fullName>
    </recommendedName>
</protein>
<keyword evidence="4" id="KW-1185">Reference proteome</keyword>
<dbReference type="PROSITE" id="PS50097">
    <property type="entry name" value="BTB"/>
    <property type="match status" value="1"/>
</dbReference>
<reference evidence="3" key="1">
    <citation type="journal article" date="2022" name="bioRxiv">
        <title>Deciphering the potential niche of two novel black yeast fungi from a biological soil crust based on their genomes, phenotypes, and melanin regulation.</title>
        <authorList>
            <consortium name="DOE Joint Genome Institute"/>
            <person name="Carr E.C."/>
            <person name="Barton Q."/>
            <person name="Grambo S."/>
            <person name="Sullivan M."/>
            <person name="Renfro C.M."/>
            <person name="Kuo A."/>
            <person name="Pangilinan J."/>
            <person name="Lipzen A."/>
            <person name="Keymanesh K."/>
            <person name="Savage E."/>
            <person name="Barry K."/>
            <person name="Grigoriev I.V."/>
            <person name="Riekhof W.R."/>
            <person name="Harris S.S."/>
        </authorList>
    </citation>
    <scope>NUCLEOTIDE SEQUENCE</scope>
    <source>
        <strain evidence="3">JF 03-4F</strain>
    </source>
</reference>
<comment type="caution">
    <text evidence="3">The sequence shown here is derived from an EMBL/GenBank/DDBJ whole genome shotgun (WGS) entry which is preliminary data.</text>
</comment>
<dbReference type="Pfam" id="PF00651">
    <property type="entry name" value="BTB"/>
    <property type="match status" value="1"/>
</dbReference>
<dbReference type="SUPFAM" id="SSF54695">
    <property type="entry name" value="POZ domain"/>
    <property type="match status" value="1"/>
</dbReference>
<accession>A0AAN6DWT7</accession>
<evidence type="ECO:0000313" key="4">
    <source>
        <dbReference type="Proteomes" id="UP001203852"/>
    </source>
</evidence>
<evidence type="ECO:0000256" key="1">
    <source>
        <dbReference type="SAM" id="MobiDB-lite"/>
    </source>
</evidence>
<dbReference type="Gene3D" id="3.30.710.10">
    <property type="entry name" value="Potassium Channel Kv1.1, Chain A"/>
    <property type="match status" value="1"/>
</dbReference>